<protein>
    <submittedName>
        <fullName evidence="10">Protein grainyhead isoform X1</fullName>
    </submittedName>
</protein>
<gene>
    <name evidence="10" type="primary">LOC108675154</name>
</gene>
<dbReference type="Pfam" id="PF04516">
    <property type="entry name" value="CP2"/>
    <property type="match status" value="1"/>
</dbReference>
<accession>A0A8B7NY12</accession>
<dbReference type="GO" id="GO:0001228">
    <property type="term" value="F:DNA-binding transcription activator activity, RNA polymerase II-specific"/>
    <property type="evidence" value="ECO:0007669"/>
    <property type="project" value="TreeGrafter"/>
</dbReference>
<dbReference type="InterPro" id="IPR007604">
    <property type="entry name" value="CP2"/>
</dbReference>
<dbReference type="GO" id="GO:0005634">
    <property type="term" value="C:nucleus"/>
    <property type="evidence" value="ECO:0007669"/>
    <property type="project" value="UniProtKB-SubCell"/>
</dbReference>
<feature type="region of interest" description="Disordered" evidence="7">
    <location>
        <begin position="420"/>
        <end position="452"/>
    </location>
</feature>
<organism evidence="9 10">
    <name type="scientific">Hyalella azteca</name>
    <name type="common">Amphipod</name>
    <dbReference type="NCBI Taxonomy" id="294128"/>
    <lineage>
        <taxon>Eukaryota</taxon>
        <taxon>Metazoa</taxon>
        <taxon>Ecdysozoa</taxon>
        <taxon>Arthropoda</taxon>
        <taxon>Crustacea</taxon>
        <taxon>Multicrustacea</taxon>
        <taxon>Malacostraca</taxon>
        <taxon>Eumalacostraca</taxon>
        <taxon>Peracarida</taxon>
        <taxon>Amphipoda</taxon>
        <taxon>Senticaudata</taxon>
        <taxon>Talitrida</taxon>
        <taxon>Talitroidea</taxon>
        <taxon>Hyalellidae</taxon>
        <taxon>Hyalella</taxon>
    </lineage>
</organism>
<dbReference type="OrthoDB" id="7680836at2759"/>
<dbReference type="GO" id="GO:0000978">
    <property type="term" value="F:RNA polymerase II cis-regulatory region sequence-specific DNA binding"/>
    <property type="evidence" value="ECO:0007669"/>
    <property type="project" value="TreeGrafter"/>
</dbReference>
<dbReference type="CTD" id="37038"/>
<dbReference type="InterPro" id="IPR040167">
    <property type="entry name" value="TF_CP2-like"/>
</dbReference>
<dbReference type="Pfam" id="PF25416">
    <property type="entry name" value="GRHL1_C"/>
    <property type="match status" value="1"/>
</dbReference>
<feature type="compositionally biased region" description="Low complexity" evidence="7">
    <location>
        <begin position="437"/>
        <end position="452"/>
    </location>
</feature>
<evidence type="ECO:0000259" key="8">
    <source>
        <dbReference type="PROSITE" id="PS51968"/>
    </source>
</evidence>
<evidence type="ECO:0000256" key="3">
    <source>
        <dbReference type="ARBA" id="ARBA00023125"/>
    </source>
</evidence>
<feature type="compositionally biased region" description="Low complexity" evidence="7">
    <location>
        <begin position="370"/>
        <end position="380"/>
    </location>
</feature>
<keyword evidence="9" id="KW-1185">Reference proteome</keyword>
<evidence type="ECO:0000256" key="7">
    <source>
        <dbReference type="SAM" id="MobiDB-lite"/>
    </source>
</evidence>
<evidence type="ECO:0000256" key="2">
    <source>
        <dbReference type="ARBA" id="ARBA00023015"/>
    </source>
</evidence>
<evidence type="ECO:0000256" key="4">
    <source>
        <dbReference type="ARBA" id="ARBA00023163"/>
    </source>
</evidence>
<feature type="compositionally biased region" description="Polar residues" evidence="7">
    <location>
        <begin position="869"/>
        <end position="878"/>
    </location>
</feature>
<keyword evidence="5 6" id="KW-0539">Nucleus</keyword>
<feature type="compositionally biased region" description="Low complexity" evidence="7">
    <location>
        <begin position="748"/>
        <end position="761"/>
    </location>
</feature>
<keyword evidence="2" id="KW-0805">Transcription regulation</keyword>
<dbReference type="PANTHER" id="PTHR11037:SF20">
    <property type="entry name" value="PROTEIN GRAINYHEAD"/>
    <property type="match status" value="1"/>
</dbReference>
<dbReference type="AlphaFoldDB" id="A0A8B7NY12"/>
<feature type="region of interest" description="Disordered" evidence="7">
    <location>
        <begin position="357"/>
        <end position="387"/>
    </location>
</feature>
<feature type="domain" description="Grh/CP2 DB" evidence="8">
    <location>
        <begin position="486"/>
        <end position="714"/>
    </location>
</feature>
<evidence type="ECO:0000256" key="1">
    <source>
        <dbReference type="ARBA" id="ARBA00004123"/>
    </source>
</evidence>
<evidence type="ECO:0000313" key="9">
    <source>
        <dbReference type="Proteomes" id="UP000694843"/>
    </source>
</evidence>
<sequence length="1071" mass="118290">MDTETQMDSPQSTMSTQLHLTTAGGEILSPDQLAHLNTSQLQVQLISAPAPDDHHQQQPHQQHQRCGSAGDVQETALVELTSSDQHNIDGSNIVSVTGLTSISNMGNITWRTAPVTSHATYYDTPLTSATNTMLNIHGLDDTTVTVPILYETSYRHDDGSPGVATVLDSKLTNGSGGTLGHVYMVGGTSDGGVKREPEDLTRRSISPSPHLIVDRRRMVLLQPSVIEGSTARLDQATKQELEAQIKEEGGDRPRLAQTAAFTIVSSQPLDSSDSKMSAGFINFPPAPASQSGFEHVYLSPPPQSYTTTASPVIRGTTTSYTAPDPYYHDYYRPNEPQHTLVRSEYAASDTFDRYARPGKNYQSSLNLTVDSSPDSGTSSDPGRDHSLFNTQSFTYEEISAPNGGSSALIGSDIRTVAIANSSPNPQRMTPSLLAHNPSTPSPLTTTTVTTRPWPDYDRHHEENDNKIQIPKIHTDDDKIHIPKAPSIFGFKFFFEAPISTSQRREDDRMTYINKGQFYSITMDYVADPDRPLKSNTVKSIVMLMFREEKTPEDELKAWHFWHGRQHSVKQRIIDVDTKNSSGIIGSIEEISHNAICVYWNPMESSAKINVAIQCLSTDFSSQKGVKGLPLHIQIDTYDDPRETGYPVFHRAYCQIKVFCDKGAERKTRDEERRAQKRRMTQTSRKKYEDLYHPQCDRSEFYSMADLHKETVLFHPSEDTPYMNMDTQTCFYSHDTENGSCGAGSMEIPTAPTSSSPTSLSPHAQHIISLPAHSISPSPHPLSLTSVTNHASLNNVNLSRSSPPSSSSTLLLFSTSSPTPTCSTSTIISSNIGHAHLLSSNHGSPLDGQHMYSQPQSPLLNQTIISNNHQSKLESSTLSPRAPNSPLDRTTLRGSYQSHRPDNSSLACNGMVTTAHAVSGSPSPAVFIKAIGSPVNCELKSMNGAVVNPASPVEDMFPSHLSKRSRLYPPRSERVMVYVRRPNEGVYTPLHIVPPNTSGLLNALQQMYEIPANSIYSLIKKTVDGIRVRLEDDSIRLYNNEAVFVVEIARHDTDKYEVIMVEEDRKAKREMQ</sequence>
<evidence type="ECO:0000256" key="5">
    <source>
        <dbReference type="ARBA" id="ARBA00023242"/>
    </source>
</evidence>
<dbReference type="PROSITE" id="PS51968">
    <property type="entry name" value="GRH_CP2_DB"/>
    <property type="match status" value="1"/>
</dbReference>
<keyword evidence="4" id="KW-0804">Transcription</keyword>
<feature type="region of interest" description="Disordered" evidence="7">
    <location>
        <begin position="869"/>
        <end position="903"/>
    </location>
</feature>
<dbReference type="GeneID" id="108675154"/>
<dbReference type="KEGG" id="hazt:108675154"/>
<evidence type="ECO:0000256" key="6">
    <source>
        <dbReference type="PROSITE-ProRule" id="PRU01313"/>
    </source>
</evidence>
<dbReference type="RefSeq" id="XP_018018632.1">
    <property type="nucleotide sequence ID" value="XM_018163143.2"/>
</dbReference>
<feature type="region of interest" description="Disordered" evidence="7">
    <location>
        <begin position="664"/>
        <end position="686"/>
    </location>
</feature>
<feature type="region of interest" description="Disordered" evidence="7">
    <location>
        <begin position="50"/>
        <end position="70"/>
    </location>
</feature>
<dbReference type="PANTHER" id="PTHR11037">
    <property type="entry name" value="TRANSCRIPTION FACTOR CP2"/>
    <property type="match status" value="1"/>
</dbReference>
<feature type="region of interest" description="Disordered" evidence="7">
    <location>
        <begin position="741"/>
        <end position="761"/>
    </location>
</feature>
<comment type="subcellular location">
    <subcellularLocation>
        <location evidence="1 6">Nucleus</location>
    </subcellularLocation>
</comment>
<feature type="compositionally biased region" description="Polar residues" evidence="7">
    <location>
        <begin position="891"/>
        <end position="903"/>
    </location>
</feature>
<feature type="compositionally biased region" description="Basic and acidic residues" evidence="7">
    <location>
        <begin position="664"/>
        <end position="673"/>
    </location>
</feature>
<proteinExistence type="predicted"/>
<feature type="compositionally biased region" description="Polar residues" evidence="7">
    <location>
        <begin position="360"/>
        <end position="369"/>
    </location>
</feature>
<evidence type="ECO:0000313" key="10">
    <source>
        <dbReference type="RefSeq" id="XP_018018632.1"/>
    </source>
</evidence>
<reference evidence="10" key="1">
    <citation type="submission" date="2025-08" db="UniProtKB">
        <authorList>
            <consortium name="RefSeq"/>
        </authorList>
    </citation>
    <scope>IDENTIFICATION</scope>
    <source>
        <tissue evidence="10">Whole organism</tissue>
    </source>
</reference>
<feature type="compositionally biased region" description="Polar residues" evidence="7">
    <location>
        <begin position="420"/>
        <end position="429"/>
    </location>
</feature>
<dbReference type="Proteomes" id="UP000694843">
    <property type="component" value="Unplaced"/>
</dbReference>
<keyword evidence="3 6" id="KW-0238">DNA-binding</keyword>
<dbReference type="InterPro" id="IPR057520">
    <property type="entry name" value="GRHL1/CP2_C"/>
</dbReference>
<name>A0A8B7NY12_HYAAZ</name>